<dbReference type="Gene3D" id="1.10.1520.10">
    <property type="entry name" value="Ribonuclease III domain"/>
    <property type="match status" value="2"/>
</dbReference>
<dbReference type="PROSITE" id="PS51192">
    <property type="entry name" value="HELICASE_ATP_BIND_1"/>
    <property type="match status" value="1"/>
</dbReference>
<sequence>MISQSARSRRAPSKQKIKDNSVFKRWLQIQARDDDDGISPLLSAPPEDLSDAAAEASAPTVTPREYQNELFERAKNRNTLVVLDTGSGKTLIAIMLLRHVLEQEMENRSNGCMRKTAFFVVDKVALCVQQYQVVRANLPYSVTKFYGELQPMEQAQGHWDEQFDENMIVVCTAQILLDCLSHGFIGMSQINLLIFDEVHHAKKEHPYAAIMKRYYPRGSDVKPRVLGLTASPVDTGTIDMDTAVQRLESLMCSEIATVSDEVLEAGWVKREQKEKLRLYKPLRRLEESYTELTRNVEEFARHVPKLNSLVQCAVKMGSVLGPWCADRFWQALLTDDVMKSMAIHSAKSRRVEFSYDKWEAASDALESLRPLVDNHEFTALPTEQDAISSKLSVLREILCAAFEESASTKCLVFVDEQFVAMMLADYFAQPGIAPSGMIGDFMVGLSKSTVLSNLSQRQRMTKLNNFKYGDTNCLFATSVAEEGLDIPACDLVIRFDICVSAIQYIQSRGRARKTSSVYITMMEEDNLVHLRRLENVMIDAQSLRSFCQRLPADRKIGLYERPPSKELLVADTATLSEQNSMTVLARFVSTLAQGTNTSPVPEYIVSGAPGSNFVCWVILPDSAPFKSTTGSIERSKMRARCAAAYEACVRLIESCSINKNLQPAFKKNLPKMRNARLALGEKKTKEHTMLIKPKVWTSLPPELPTQLFQTFIKIQPESAGFTPLALLAREKLLDIEPIKLLLAADVTLSARLMPGGPTPVSLEQVQNLSAFTLCLFDHVFSKEFDAKNEEIPFYFAPASVALYQREKGGIDWQRLEQAVLSMAQSPVIDDGNIPRQQFVIDPHDGSRKFFANEIEPALRATDPTPAGVPEHRNNGYLTSDRSIMQYSCSTRLPHRNKIVFDTEQLVYKATLLSLRRNYLEHDDVESAKQDQPCVITLQCLEVSPIPADIARAALLLPSILYRLDTALIVAEISDMLGLNIPLRLMLEAFTKNAVDPDDEEVNHEHEQQGGPRNYERLEFLGDTFLKMATTIALYTRNPGANEFEHHVERMLLVCNKNLYNTALELGLQSYIRSGSFDRRTWYPNLPLKRDKPAKSTVIQNVGDKTIADVCEAIIGAAYMGAVSDGSMDEAVKAVTKVVNNPNHDMGFFSDYYAGFSAPSWHASPGSAGVRATVDRMAGVLGYRFRSPLLLRCAFTHPSYKGEEIGNYQTLEFLGDSLLDMVVVDYLFRAHPDAGPQQLTERKMGVISNQFLGCLCVDLGLQREILSADAQVPGQIKSFEEKLNYLKDKAEDAAAEQRRPAANKGYWTLATRPPKLLADVVEALIGAMFVDAQYNYDVVRAFFQRFVQPHLEADMDGYDALGPGHIITQTAHQLQNQLGCSRWRFCVDEVPCESRMGLLALTGKDCICALMVHGEVRWHAKASSGIEAKSKAASWALQDLRGMNRDKYRAEMKCDCDVSGRD</sequence>
<dbReference type="Proteomes" id="UP000076881">
    <property type="component" value="Unassembled WGS sequence"/>
</dbReference>
<dbReference type="PANTHER" id="PTHR14950:SF62">
    <property type="entry name" value="DICER-LIKE PROTEIN 1"/>
    <property type="match status" value="1"/>
</dbReference>
<dbReference type="Pfam" id="PF03368">
    <property type="entry name" value="Dicer_dimer"/>
    <property type="match status" value="1"/>
</dbReference>
<organism evidence="20 21">
    <name type="scientific">Akanthomyces lecanii RCEF 1005</name>
    <dbReference type="NCBI Taxonomy" id="1081108"/>
    <lineage>
        <taxon>Eukaryota</taxon>
        <taxon>Fungi</taxon>
        <taxon>Dikarya</taxon>
        <taxon>Ascomycota</taxon>
        <taxon>Pezizomycotina</taxon>
        <taxon>Sordariomycetes</taxon>
        <taxon>Hypocreomycetidae</taxon>
        <taxon>Hypocreales</taxon>
        <taxon>Cordycipitaceae</taxon>
        <taxon>Akanthomyces</taxon>
        <taxon>Cordyceps confragosa</taxon>
    </lineage>
</organism>
<evidence type="ECO:0000256" key="7">
    <source>
        <dbReference type="ARBA" id="ARBA00022801"/>
    </source>
</evidence>
<feature type="domain" description="Dicer dsRNA-binding fold" evidence="19">
    <location>
        <begin position="580"/>
        <end position="671"/>
    </location>
</feature>
<dbReference type="OrthoDB" id="416741at2759"/>
<dbReference type="InterPro" id="IPR056755">
    <property type="entry name" value="DSRM_2"/>
</dbReference>
<evidence type="ECO:0000256" key="13">
    <source>
        <dbReference type="ARBA" id="ARBA00023211"/>
    </source>
</evidence>
<evidence type="ECO:0000256" key="4">
    <source>
        <dbReference type="ARBA" id="ARBA00022723"/>
    </source>
</evidence>
<evidence type="ECO:0000256" key="5">
    <source>
        <dbReference type="ARBA" id="ARBA00022737"/>
    </source>
</evidence>
<dbReference type="SUPFAM" id="SSF52540">
    <property type="entry name" value="P-loop containing nucleoside triphosphate hydrolases"/>
    <property type="match status" value="1"/>
</dbReference>
<feature type="region of interest" description="Disordered" evidence="15">
    <location>
        <begin position="35"/>
        <end position="61"/>
    </location>
</feature>
<evidence type="ECO:0000256" key="2">
    <source>
        <dbReference type="ARBA" id="ARBA00020797"/>
    </source>
</evidence>
<keyword evidence="12" id="KW-0051">Antiviral defense</keyword>
<feature type="domain" description="Helicase ATP-binding" evidence="17">
    <location>
        <begin position="70"/>
        <end position="250"/>
    </location>
</feature>
<dbReference type="InterPro" id="IPR005034">
    <property type="entry name" value="Dicer_dimerisation"/>
</dbReference>
<keyword evidence="6" id="KW-0547">Nucleotide-binding</keyword>
<keyword evidence="4" id="KW-0479">Metal-binding</keyword>
<dbReference type="PROSITE" id="PS51327">
    <property type="entry name" value="DICER_DSRBF"/>
    <property type="match status" value="1"/>
</dbReference>
<evidence type="ECO:0000256" key="11">
    <source>
        <dbReference type="ARBA" id="ARBA00022884"/>
    </source>
</evidence>
<dbReference type="PROSITE" id="PS00517">
    <property type="entry name" value="RNASE_3_1"/>
    <property type="match status" value="1"/>
</dbReference>
<keyword evidence="7" id="KW-0378">Hydrolase</keyword>
<dbReference type="GO" id="GO:0003723">
    <property type="term" value="F:RNA binding"/>
    <property type="evidence" value="ECO:0007669"/>
    <property type="project" value="UniProtKB-UniRule"/>
</dbReference>
<gene>
    <name evidence="20" type="ORF">LEL_03742</name>
</gene>
<feature type="domain" description="Helicase C-terminal" evidence="18">
    <location>
        <begin position="393"/>
        <end position="558"/>
    </location>
</feature>
<dbReference type="InterPro" id="IPR006935">
    <property type="entry name" value="Helicase/UvrB_N"/>
</dbReference>
<evidence type="ECO:0000256" key="10">
    <source>
        <dbReference type="ARBA" id="ARBA00022842"/>
    </source>
</evidence>
<dbReference type="InterPro" id="IPR038248">
    <property type="entry name" value="Dicer_dimer_sf"/>
</dbReference>
<dbReference type="GO" id="GO:0005524">
    <property type="term" value="F:ATP binding"/>
    <property type="evidence" value="ECO:0007669"/>
    <property type="project" value="UniProtKB-KW"/>
</dbReference>
<evidence type="ECO:0000259" key="18">
    <source>
        <dbReference type="PROSITE" id="PS51194"/>
    </source>
</evidence>
<dbReference type="Pfam" id="PF04851">
    <property type="entry name" value="ResIII"/>
    <property type="match status" value="1"/>
</dbReference>
<evidence type="ECO:0000259" key="16">
    <source>
        <dbReference type="PROSITE" id="PS50142"/>
    </source>
</evidence>
<dbReference type="PROSITE" id="PS51194">
    <property type="entry name" value="HELICASE_CTER"/>
    <property type="match status" value="1"/>
</dbReference>
<keyword evidence="13" id="KW-0464">Manganese</keyword>
<dbReference type="GO" id="GO:0005737">
    <property type="term" value="C:cytoplasm"/>
    <property type="evidence" value="ECO:0007669"/>
    <property type="project" value="TreeGrafter"/>
</dbReference>
<evidence type="ECO:0000256" key="3">
    <source>
        <dbReference type="ARBA" id="ARBA00022721"/>
    </source>
</evidence>
<keyword evidence="8" id="KW-0347">Helicase</keyword>
<dbReference type="InterPro" id="IPR000999">
    <property type="entry name" value="RNase_III_dom"/>
</dbReference>
<evidence type="ECO:0000256" key="8">
    <source>
        <dbReference type="ARBA" id="ARBA00022806"/>
    </source>
</evidence>
<evidence type="ECO:0000259" key="19">
    <source>
        <dbReference type="PROSITE" id="PS51327"/>
    </source>
</evidence>
<dbReference type="GO" id="GO:0003677">
    <property type="term" value="F:DNA binding"/>
    <property type="evidence" value="ECO:0007669"/>
    <property type="project" value="InterPro"/>
</dbReference>
<evidence type="ECO:0000313" key="21">
    <source>
        <dbReference type="Proteomes" id="UP000076881"/>
    </source>
</evidence>
<dbReference type="SUPFAM" id="SSF69065">
    <property type="entry name" value="RNase III domain-like"/>
    <property type="match status" value="2"/>
</dbReference>
<dbReference type="Pfam" id="PF24995">
    <property type="entry name" value="DSRM_2"/>
    <property type="match status" value="1"/>
</dbReference>
<evidence type="ECO:0000259" key="17">
    <source>
        <dbReference type="PROSITE" id="PS51192"/>
    </source>
</evidence>
<proteinExistence type="inferred from homology"/>
<name>A0A162KK22_CORDF</name>
<evidence type="ECO:0000313" key="20">
    <source>
        <dbReference type="EMBL" id="OAA80256.1"/>
    </source>
</evidence>
<dbReference type="PANTHER" id="PTHR14950">
    <property type="entry name" value="DICER-RELATED"/>
    <property type="match status" value="1"/>
</dbReference>
<dbReference type="GO" id="GO:0050688">
    <property type="term" value="P:regulation of defense response to virus"/>
    <property type="evidence" value="ECO:0007669"/>
    <property type="project" value="UniProtKB-KW"/>
</dbReference>
<protein>
    <recommendedName>
        <fullName evidence="2">Dicer-like protein 1</fullName>
    </recommendedName>
</protein>
<keyword evidence="21" id="KW-1185">Reference proteome</keyword>
<evidence type="ECO:0000256" key="15">
    <source>
        <dbReference type="SAM" id="MobiDB-lite"/>
    </source>
</evidence>
<feature type="domain" description="RNase III" evidence="16">
    <location>
        <begin position="976"/>
        <end position="1122"/>
    </location>
</feature>
<comment type="similarity">
    <text evidence="14">Belongs to the helicase family. Dicer subfamily.</text>
</comment>
<dbReference type="GO" id="GO:0046872">
    <property type="term" value="F:metal ion binding"/>
    <property type="evidence" value="ECO:0007669"/>
    <property type="project" value="UniProtKB-KW"/>
</dbReference>
<keyword evidence="11 14" id="KW-0694">RNA-binding</keyword>
<dbReference type="Pfam" id="PF00271">
    <property type="entry name" value="Helicase_C"/>
    <property type="match status" value="1"/>
</dbReference>
<evidence type="ECO:0000256" key="14">
    <source>
        <dbReference type="PROSITE-ProRule" id="PRU00657"/>
    </source>
</evidence>
<evidence type="ECO:0000256" key="6">
    <source>
        <dbReference type="ARBA" id="ARBA00022741"/>
    </source>
</evidence>
<dbReference type="GO" id="GO:0030422">
    <property type="term" value="P:siRNA processing"/>
    <property type="evidence" value="ECO:0007669"/>
    <property type="project" value="TreeGrafter"/>
</dbReference>
<dbReference type="InterPro" id="IPR027417">
    <property type="entry name" value="P-loop_NTPase"/>
</dbReference>
<dbReference type="SMART" id="SM00535">
    <property type="entry name" value="RIBOc"/>
    <property type="match status" value="2"/>
</dbReference>
<dbReference type="InterPro" id="IPR001650">
    <property type="entry name" value="Helicase_C-like"/>
</dbReference>
<comment type="caution">
    <text evidence="20">The sequence shown here is derived from an EMBL/GenBank/DDBJ whole genome shotgun (WGS) entry which is preliminary data.</text>
</comment>
<dbReference type="InterPro" id="IPR014001">
    <property type="entry name" value="Helicase_ATP-bd"/>
</dbReference>
<dbReference type="GO" id="GO:0051607">
    <property type="term" value="P:defense response to virus"/>
    <property type="evidence" value="ECO:0007669"/>
    <property type="project" value="UniProtKB-KW"/>
</dbReference>
<evidence type="ECO:0000256" key="9">
    <source>
        <dbReference type="ARBA" id="ARBA00022840"/>
    </source>
</evidence>
<dbReference type="EMBL" id="AZHF01000002">
    <property type="protein sequence ID" value="OAA80256.1"/>
    <property type="molecule type" value="Genomic_DNA"/>
</dbReference>
<dbReference type="InterPro" id="IPR036389">
    <property type="entry name" value="RNase_III_sf"/>
</dbReference>
<dbReference type="SMART" id="SM00487">
    <property type="entry name" value="DEXDc"/>
    <property type="match status" value="1"/>
</dbReference>
<dbReference type="GO" id="GO:0004386">
    <property type="term" value="F:helicase activity"/>
    <property type="evidence" value="ECO:0007669"/>
    <property type="project" value="UniProtKB-KW"/>
</dbReference>
<reference evidence="20 21" key="1">
    <citation type="journal article" date="2016" name="Genome Biol. Evol.">
        <title>Divergent and convergent evolution of fungal pathogenicity.</title>
        <authorList>
            <person name="Shang Y."/>
            <person name="Xiao G."/>
            <person name="Zheng P."/>
            <person name="Cen K."/>
            <person name="Zhan S."/>
            <person name="Wang C."/>
        </authorList>
    </citation>
    <scope>NUCLEOTIDE SEQUENCE [LARGE SCALE GENOMIC DNA]</scope>
    <source>
        <strain evidence="20 21">RCEF 1005</strain>
    </source>
</reference>
<dbReference type="PROSITE" id="PS50142">
    <property type="entry name" value="RNASE_3_2"/>
    <property type="match status" value="2"/>
</dbReference>
<dbReference type="CDD" id="cd00593">
    <property type="entry name" value="RIBOc"/>
    <property type="match status" value="2"/>
</dbReference>
<dbReference type="CDD" id="cd18034">
    <property type="entry name" value="DEXHc_dicer"/>
    <property type="match status" value="1"/>
</dbReference>
<keyword evidence="3" id="KW-0930">Antiviral protein</keyword>
<dbReference type="STRING" id="1081108.A0A162KK22"/>
<feature type="domain" description="RNase III" evidence="16">
    <location>
        <begin position="1173"/>
        <end position="1332"/>
    </location>
</feature>
<dbReference type="Gene3D" id="3.40.50.300">
    <property type="entry name" value="P-loop containing nucleotide triphosphate hydrolases"/>
    <property type="match status" value="2"/>
</dbReference>
<keyword evidence="9" id="KW-0067">ATP-binding</keyword>
<evidence type="ECO:0000256" key="1">
    <source>
        <dbReference type="ARBA" id="ARBA00001936"/>
    </source>
</evidence>
<feature type="compositionally biased region" description="Low complexity" evidence="15">
    <location>
        <begin position="44"/>
        <end position="59"/>
    </location>
</feature>
<accession>A0A162KK22</accession>
<dbReference type="Gene3D" id="3.30.160.380">
    <property type="entry name" value="Dicer dimerisation domain"/>
    <property type="match status" value="1"/>
</dbReference>
<comment type="cofactor">
    <cofactor evidence="1">
        <name>Mn(2+)</name>
        <dbReference type="ChEBI" id="CHEBI:29035"/>
    </cofactor>
</comment>
<dbReference type="GO" id="GO:0005634">
    <property type="term" value="C:nucleus"/>
    <property type="evidence" value="ECO:0007669"/>
    <property type="project" value="TreeGrafter"/>
</dbReference>
<evidence type="ECO:0000256" key="12">
    <source>
        <dbReference type="ARBA" id="ARBA00023118"/>
    </source>
</evidence>
<dbReference type="Pfam" id="PF00636">
    <property type="entry name" value="Ribonuclease_3"/>
    <property type="match status" value="2"/>
</dbReference>
<keyword evidence="10" id="KW-0460">Magnesium</keyword>
<keyword evidence="5" id="KW-0677">Repeat</keyword>
<dbReference type="GO" id="GO:0004525">
    <property type="term" value="F:ribonuclease III activity"/>
    <property type="evidence" value="ECO:0007669"/>
    <property type="project" value="InterPro"/>
</dbReference>
<dbReference type="SMART" id="SM00490">
    <property type="entry name" value="HELICc"/>
    <property type="match status" value="1"/>
</dbReference>